<evidence type="ECO:0000313" key="1">
    <source>
        <dbReference type="EMBL" id="JAU90856.1"/>
    </source>
</evidence>
<dbReference type="PANTHER" id="PTHR11439">
    <property type="entry name" value="GAG-POL-RELATED RETROTRANSPOSON"/>
    <property type="match status" value="1"/>
</dbReference>
<sequence>MYTRDGEENMTAYTDSDFAGDIDSGRSTSGYVFLMSNAAVAWSSKKQAVGTLSTTEAEYVAASFCATQCLWMKKIVICFSQEEEECVTIICDNSSSIKLSKNPVLHGRTKHIKVRFHFLRDLVKEEEVSLVYCGTEDQIADIMTKPLKLDTFLKLRKMLGVQEIQRSKEQTTMR</sequence>
<gene>
    <name evidence="1" type="ORF">MP_TR7867_c9_g1_i1_g.22732</name>
</gene>
<dbReference type="EMBL" id="GEVM01015082">
    <property type="protein sequence ID" value="JAU90856.1"/>
    <property type="molecule type" value="Transcribed_RNA"/>
</dbReference>
<dbReference type="CDD" id="cd09272">
    <property type="entry name" value="RNase_HI_RT_Ty1"/>
    <property type="match status" value="1"/>
</dbReference>
<protein>
    <submittedName>
        <fullName evidence="1">Retrovirus-related Pol polyprotein from transposon TNT 1-94</fullName>
    </submittedName>
</protein>
<name>A0A1J3JFK8_NOCCA</name>
<proteinExistence type="predicted"/>
<dbReference type="PANTHER" id="PTHR11439:SF517">
    <property type="entry name" value="CYSTEINE-RICH RLK (RECEPTOR-LIKE PROTEIN KINASE) 8"/>
    <property type="match status" value="1"/>
</dbReference>
<organism evidence="1">
    <name type="scientific">Noccaea caerulescens</name>
    <name type="common">Alpine penny-cress</name>
    <name type="synonym">Thlaspi caerulescens</name>
    <dbReference type="NCBI Taxonomy" id="107243"/>
    <lineage>
        <taxon>Eukaryota</taxon>
        <taxon>Viridiplantae</taxon>
        <taxon>Streptophyta</taxon>
        <taxon>Embryophyta</taxon>
        <taxon>Tracheophyta</taxon>
        <taxon>Spermatophyta</taxon>
        <taxon>Magnoliopsida</taxon>
        <taxon>eudicotyledons</taxon>
        <taxon>Gunneridae</taxon>
        <taxon>Pentapetalae</taxon>
        <taxon>rosids</taxon>
        <taxon>malvids</taxon>
        <taxon>Brassicales</taxon>
        <taxon>Brassicaceae</taxon>
        <taxon>Coluteocarpeae</taxon>
        <taxon>Noccaea</taxon>
    </lineage>
</organism>
<accession>A0A1J3JFK8</accession>
<reference evidence="1" key="1">
    <citation type="submission" date="2016-07" db="EMBL/GenBank/DDBJ databases">
        <title>De novo transcriptome assembly of four accessions of the metal hyperaccumulator plant Noccaea caerulescens.</title>
        <authorList>
            <person name="Blande D."/>
            <person name="Halimaa P."/>
            <person name="Tervahauta A.I."/>
            <person name="Aarts M.G."/>
            <person name="Karenlampi S.O."/>
        </authorList>
    </citation>
    <scope>NUCLEOTIDE SEQUENCE</scope>
</reference>
<dbReference type="AlphaFoldDB" id="A0A1J3JFK8"/>